<comment type="catalytic activity">
    <reaction evidence="12 13">
        <text>Endonucleolytic cleavage at a junction such as a reciprocal single-stranded crossover between two homologous DNA duplexes (Holliday junction).</text>
        <dbReference type="EC" id="3.1.21.10"/>
    </reaction>
</comment>
<gene>
    <name evidence="13" type="primary">ruvC</name>
    <name evidence="14" type="ORF">COU16_03560</name>
</gene>
<keyword evidence="7 13" id="KW-0378">Hydrolase</keyword>
<keyword evidence="9 13" id="KW-0238">DNA-binding</keyword>
<dbReference type="GO" id="GO:0000287">
    <property type="term" value="F:magnesium ion binding"/>
    <property type="evidence" value="ECO:0007669"/>
    <property type="project" value="UniProtKB-UniRule"/>
</dbReference>
<keyword evidence="6 13" id="KW-0227">DNA damage</keyword>
<dbReference type="PANTHER" id="PTHR30194:SF3">
    <property type="entry name" value="CROSSOVER JUNCTION ENDODEOXYRIBONUCLEASE RUVC"/>
    <property type="match status" value="1"/>
</dbReference>
<dbReference type="AlphaFoldDB" id="A0A2H0UDX0"/>
<evidence type="ECO:0000256" key="9">
    <source>
        <dbReference type="ARBA" id="ARBA00023125"/>
    </source>
</evidence>
<dbReference type="FunFam" id="3.30.420.10:FF:000002">
    <property type="entry name" value="Crossover junction endodeoxyribonuclease RuvC"/>
    <property type="match status" value="1"/>
</dbReference>
<comment type="subcellular location">
    <subcellularLocation>
        <location evidence="13">Cytoplasm</location>
    </subcellularLocation>
</comment>
<feature type="active site" evidence="13">
    <location>
        <position position="163"/>
    </location>
</feature>
<dbReference type="GO" id="GO:0006310">
    <property type="term" value="P:DNA recombination"/>
    <property type="evidence" value="ECO:0007669"/>
    <property type="project" value="UniProtKB-UniRule"/>
</dbReference>
<comment type="similarity">
    <text evidence="1 13">Belongs to the RuvC family.</text>
</comment>
<dbReference type="PRINTS" id="PR00696">
    <property type="entry name" value="RSOLVASERUVC"/>
</dbReference>
<dbReference type="SUPFAM" id="SSF53098">
    <property type="entry name" value="Ribonuclease H-like"/>
    <property type="match status" value="1"/>
</dbReference>
<evidence type="ECO:0000256" key="10">
    <source>
        <dbReference type="ARBA" id="ARBA00023172"/>
    </source>
</evidence>
<evidence type="ECO:0000256" key="2">
    <source>
        <dbReference type="ARBA" id="ARBA00022490"/>
    </source>
</evidence>
<comment type="caution">
    <text evidence="14">The sequence shown here is derived from an EMBL/GenBank/DDBJ whole genome shotgun (WGS) entry which is preliminary data.</text>
</comment>
<evidence type="ECO:0000313" key="15">
    <source>
        <dbReference type="Proteomes" id="UP000229344"/>
    </source>
</evidence>
<dbReference type="EMBL" id="PFBI01000006">
    <property type="protein sequence ID" value="PIR84624.1"/>
    <property type="molecule type" value="Genomic_DNA"/>
</dbReference>
<dbReference type="GO" id="GO:0005737">
    <property type="term" value="C:cytoplasm"/>
    <property type="evidence" value="ECO:0007669"/>
    <property type="project" value="UniProtKB-SubCell"/>
</dbReference>
<dbReference type="HAMAP" id="MF_00034">
    <property type="entry name" value="RuvC"/>
    <property type="match status" value="1"/>
</dbReference>
<keyword evidence="2 13" id="KW-0963">Cytoplasm</keyword>
<evidence type="ECO:0000256" key="3">
    <source>
        <dbReference type="ARBA" id="ARBA00022722"/>
    </source>
</evidence>
<evidence type="ECO:0000256" key="13">
    <source>
        <dbReference type="HAMAP-Rule" id="MF_00034"/>
    </source>
</evidence>
<evidence type="ECO:0000256" key="5">
    <source>
        <dbReference type="ARBA" id="ARBA00022759"/>
    </source>
</evidence>
<dbReference type="GO" id="GO:0006281">
    <property type="term" value="P:DNA repair"/>
    <property type="evidence" value="ECO:0007669"/>
    <property type="project" value="UniProtKB-UniRule"/>
</dbReference>
<keyword evidence="8 13" id="KW-0460">Magnesium</keyword>
<accession>A0A2H0UDX0</accession>
<dbReference type="PANTHER" id="PTHR30194">
    <property type="entry name" value="CROSSOVER JUNCTION ENDODEOXYRIBONUCLEASE RUVC"/>
    <property type="match status" value="1"/>
</dbReference>
<feature type="active site" evidence="13">
    <location>
        <position position="29"/>
    </location>
</feature>
<proteinExistence type="inferred from homology"/>
<dbReference type="CDD" id="cd16962">
    <property type="entry name" value="RuvC"/>
    <property type="match status" value="1"/>
</dbReference>
<dbReference type="InterPro" id="IPR002176">
    <property type="entry name" value="X-over_junc_endoDNase_RuvC"/>
</dbReference>
<evidence type="ECO:0000256" key="6">
    <source>
        <dbReference type="ARBA" id="ARBA00022763"/>
    </source>
</evidence>
<name>A0A2H0UDX0_9BACT</name>
<dbReference type="GO" id="GO:0003677">
    <property type="term" value="F:DNA binding"/>
    <property type="evidence" value="ECO:0007669"/>
    <property type="project" value="UniProtKB-KW"/>
</dbReference>
<comment type="function">
    <text evidence="13">The RuvA-RuvB-RuvC complex processes Holliday junction (HJ) DNA during genetic recombination and DNA repair. Endonuclease that resolves HJ intermediates. Cleaves cruciform DNA by making single-stranded nicks across the HJ at symmetrical positions within the homologous arms, yielding a 5'-phosphate and a 3'-hydroxyl group; requires a central core of homology in the junction. The consensus cleavage sequence is 5'-(A/T)TT(C/G)-3'. Cleavage occurs on the 3'-side of the TT dinucleotide at the point of strand exchange. HJ branch migration catalyzed by RuvA-RuvB allows RuvC to scan DNA until it finds its consensus sequence, where it cleaves and resolves the cruciform DNA.</text>
</comment>
<evidence type="ECO:0000256" key="1">
    <source>
        <dbReference type="ARBA" id="ARBA00009518"/>
    </source>
</evidence>
<protein>
    <recommendedName>
        <fullName evidence="13">Crossover junction endodeoxyribonuclease RuvC</fullName>
        <ecNumber evidence="13">3.1.21.10</ecNumber>
    </recommendedName>
    <alternativeName>
        <fullName evidence="13">Holliday junction nuclease RuvC</fullName>
    </alternativeName>
    <alternativeName>
        <fullName evidence="13">Holliday junction resolvase RuvC</fullName>
    </alternativeName>
</protein>
<dbReference type="InterPro" id="IPR012337">
    <property type="entry name" value="RNaseH-like_sf"/>
</dbReference>
<dbReference type="GO" id="GO:0048476">
    <property type="term" value="C:Holliday junction resolvase complex"/>
    <property type="evidence" value="ECO:0007669"/>
    <property type="project" value="UniProtKB-UniRule"/>
</dbReference>
<dbReference type="EC" id="3.1.21.10" evidence="13"/>
<dbReference type="Proteomes" id="UP000229344">
    <property type="component" value="Unassembled WGS sequence"/>
</dbReference>
<evidence type="ECO:0000256" key="7">
    <source>
        <dbReference type="ARBA" id="ARBA00022801"/>
    </source>
</evidence>
<dbReference type="InterPro" id="IPR036397">
    <property type="entry name" value="RNaseH_sf"/>
</dbReference>
<dbReference type="GO" id="GO:0008821">
    <property type="term" value="F:crossover junction DNA endonuclease activity"/>
    <property type="evidence" value="ECO:0007669"/>
    <property type="project" value="UniProtKB-UniRule"/>
</dbReference>
<evidence type="ECO:0000256" key="11">
    <source>
        <dbReference type="ARBA" id="ARBA00023204"/>
    </source>
</evidence>
<comment type="subunit">
    <text evidence="13">Homodimer which binds Holliday junction (HJ) DNA. The HJ becomes 2-fold symmetrical on binding to RuvC with unstacked arms; it has a different conformation from HJ DNA in complex with RuvA. In the full resolvosome a probable DNA-RuvA(4)-RuvB(12)-RuvC(2) complex forms which resolves the HJ.</text>
</comment>
<feature type="binding site" evidence="13">
    <location>
        <position position="163"/>
    </location>
    <ligand>
        <name>Mg(2+)</name>
        <dbReference type="ChEBI" id="CHEBI:18420"/>
        <label>1</label>
    </ligand>
</feature>
<feature type="binding site" evidence="13">
    <location>
        <position position="90"/>
    </location>
    <ligand>
        <name>Mg(2+)</name>
        <dbReference type="ChEBI" id="CHEBI:18420"/>
        <label>2</label>
    </ligand>
</feature>
<evidence type="ECO:0000256" key="12">
    <source>
        <dbReference type="ARBA" id="ARBA00029354"/>
    </source>
</evidence>
<keyword evidence="3 13" id="KW-0540">Nuclease</keyword>
<reference evidence="15" key="1">
    <citation type="submission" date="2017-09" db="EMBL/GenBank/DDBJ databases">
        <title>Depth-based differentiation of microbial function through sediment-hosted aquifers and enrichment of novel symbionts in the deep terrestrial subsurface.</title>
        <authorList>
            <person name="Probst A.J."/>
            <person name="Ladd B."/>
            <person name="Jarett J.K."/>
            <person name="Geller-Mcgrath D.E."/>
            <person name="Sieber C.M.K."/>
            <person name="Emerson J.B."/>
            <person name="Anantharaman K."/>
            <person name="Thomas B.C."/>
            <person name="Malmstrom R."/>
            <person name="Stieglmeier M."/>
            <person name="Klingl A."/>
            <person name="Woyke T."/>
            <person name="Ryan C.M."/>
            <person name="Banfield J.F."/>
        </authorList>
    </citation>
    <scope>NUCLEOTIDE SEQUENCE [LARGE SCALE GENOMIC DNA]</scope>
</reference>
<keyword evidence="11 13" id="KW-0234">DNA repair</keyword>
<comment type="cofactor">
    <cofactor evidence="13">
        <name>Mg(2+)</name>
        <dbReference type="ChEBI" id="CHEBI:18420"/>
    </cofactor>
    <text evidence="13">Binds 2 Mg(2+) ion per subunit.</text>
</comment>
<evidence type="ECO:0000313" key="14">
    <source>
        <dbReference type="EMBL" id="PIR84624.1"/>
    </source>
</evidence>
<feature type="binding site" evidence="13">
    <location>
        <position position="29"/>
    </location>
    <ligand>
        <name>Mg(2+)</name>
        <dbReference type="ChEBI" id="CHEBI:18420"/>
        <label>1</label>
    </ligand>
</feature>
<organism evidence="14 15">
    <name type="scientific">Candidatus Kaiserbacteria bacterium CG10_big_fil_rev_8_21_14_0_10_47_16</name>
    <dbReference type="NCBI Taxonomy" id="1974608"/>
    <lineage>
        <taxon>Bacteria</taxon>
        <taxon>Candidatus Kaiseribacteriota</taxon>
    </lineage>
</organism>
<keyword evidence="5 13" id="KW-0255">Endonuclease</keyword>
<evidence type="ECO:0000256" key="8">
    <source>
        <dbReference type="ARBA" id="ARBA00022842"/>
    </source>
</evidence>
<sequence>MKKADHDTGVSWSAFFMVLCTRMRVLAIDPGYDRLGVAIMERGESGKEVLIFSTCISSDKNSPLPSRLHSLGVAIDNLLTEYAPNAVGIETIFFNKNQKTGIAVAEARGIILYLAQVHGCTVHEYGPQEIKVAVTGYGNSDKHAVMDMVKRLVPNVPAAALDDEYDAIAVGITTLAHTRGGI</sequence>
<dbReference type="Pfam" id="PF02075">
    <property type="entry name" value="RuvC"/>
    <property type="match status" value="1"/>
</dbReference>
<evidence type="ECO:0000256" key="4">
    <source>
        <dbReference type="ARBA" id="ARBA00022723"/>
    </source>
</evidence>
<keyword evidence="4 13" id="KW-0479">Metal-binding</keyword>
<keyword evidence="10 13" id="KW-0233">DNA recombination</keyword>
<dbReference type="Gene3D" id="3.30.420.10">
    <property type="entry name" value="Ribonuclease H-like superfamily/Ribonuclease H"/>
    <property type="match status" value="1"/>
</dbReference>
<feature type="active site" evidence="13">
    <location>
        <position position="90"/>
    </location>
</feature>